<sequence>MVPFPTLTATATGPGRLLEALARDVPLVCGIVNVTPDSFSDGGRYLDAAAAVEHALSLVAEGADLLDVGGESTRPGSRPPSVAEEIERVVPVVAALAMSTSVPISVDTSRPDVMREAVAAGASMINDVRALRLPGALRTAAGLDVPVCLMHMRGEPETMQTSPEYGAVVSEVRRFLVDRVGACRGAGIPLEHIMVDPGFGFGKTLAHNLALLAELRQITELGVPVMAGLSRKGMLGTITGRGVEHRQAASVAAALIAAQNGAAVLRVHDVAATVDAVSVLRALVYRGPASFSHTSNRVSAQ</sequence>
<dbReference type="InterPro" id="IPR000489">
    <property type="entry name" value="Pterin-binding_dom"/>
</dbReference>
<evidence type="ECO:0000256" key="7">
    <source>
        <dbReference type="ARBA" id="ARBA00022723"/>
    </source>
</evidence>
<keyword evidence="9 10" id="KW-0289">Folate biosynthesis</keyword>
<dbReference type="NCBIfam" id="TIGR01496">
    <property type="entry name" value="DHPS"/>
    <property type="match status" value="1"/>
</dbReference>
<dbReference type="InterPro" id="IPR045031">
    <property type="entry name" value="DHP_synth-like"/>
</dbReference>
<dbReference type="CDD" id="cd00739">
    <property type="entry name" value="DHPS"/>
    <property type="match status" value="1"/>
</dbReference>
<accession>A0A2S8JFJ7</accession>
<dbReference type="PROSITE" id="PS00792">
    <property type="entry name" value="DHPS_1"/>
    <property type="match status" value="1"/>
</dbReference>
<dbReference type="GO" id="GO:0005829">
    <property type="term" value="C:cytosol"/>
    <property type="evidence" value="ECO:0007669"/>
    <property type="project" value="TreeGrafter"/>
</dbReference>
<comment type="function">
    <text evidence="10">Catalyzes the condensation of para-aminobenzoate (pABA) with 6-hydroxymethyl-7,8-dihydropterin diphosphate (DHPt-PP) to form 7,8-dihydropteroate (H2Pte), the immediate precursor of folate derivatives.</text>
</comment>
<comment type="caution">
    <text evidence="12">The sequence shown here is derived from an EMBL/GenBank/DDBJ whole genome shotgun (WGS) entry which is preliminary data.</text>
</comment>
<evidence type="ECO:0000313" key="13">
    <source>
        <dbReference type="Proteomes" id="UP000239290"/>
    </source>
</evidence>
<evidence type="ECO:0000256" key="6">
    <source>
        <dbReference type="ARBA" id="ARBA00022679"/>
    </source>
</evidence>
<dbReference type="InterPro" id="IPR006390">
    <property type="entry name" value="DHP_synth_dom"/>
</dbReference>
<dbReference type="Pfam" id="PF00809">
    <property type="entry name" value="Pterin_bind"/>
    <property type="match status" value="1"/>
</dbReference>
<comment type="cofactor">
    <cofactor evidence="2 10">
        <name>Mg(2+)</name>
        <dbReference type="ChEBI" id="CHEBI:18420"/>
    </cofactor>
</comment>
<gene>
    <name evidence="12" type="primary">folP</name>
    <name evidence="12" type="ORF">C5613_05390</name>
</gene>
<dbReference type="PANTHER" id="PTHR20941:SF1">
    <property type="entry name" value="FOLIC ACID SYNTHESIS PROTEIN FOL1"/>
    <property type="match status" value="1"/>
</dbReference>
<dbReference type="GO" id="GO:0004156">
    <property type="term" value="F:dihydropteroate synthase activity"/>
    <property type="evidence" value="ECO:0007669"/>
    <property type="project" value="UniProtKB-EC"/>
</dbReference>
<evidence type="ECO:0000256" key="5">
    <source>
        <dbReference type="ARBA" id="ARBA00012458"/>
    </source>
</evidence>
<proteinExistence type="inferred from homology"/>
<dbReference type="Gene3D" id="3.20.20.20">
    <property type="entry name" value="Dihydropteroate synthase-like"/>
    <property type="match status" value="1"/>
</dbReference>
<keyword evidence="6 10" id="KW-0808">Transferase</keyword>
<evidence type="ECO:0000256" key="9">
    <source>
        <dbReference type="ARBA" id="ARBA00022909"/>
    </source>
</evidence>
<dbReference type="GO" id="GO:0046654">
    <property type="term" value="P:tetrahydrofolate biosynthetic process"/>
    <property type="evidence" value="ECO:0007669"/>
    <property type="project" value="UniProtKB-UniPathway"/>
</dbReference>
<dbReference type="RefSeq" id="WP_105413443.1">
    <property type="nucleotide sequence ID" value="NZ_PUIO01000005.1"/>
</dbReference>
<dbReference type="AlphaFoldDB" id="A0A2S8JFJ7"/>
<dbReference type="EMBL" id="PUIO01000005">
    <property type="protein sequence ID" value="PQP25814.1"/>
    <property type="molecule type" value="Genomic_DNA"/>
</dbReference>
<dbReference type="InterPro" id="IPR011005">
    <property type="entry name" value="Dihydropteroate_synth-like_sf"/>
</dbReference>
<keyword evidence="7 10" id="KW-0479">Metal-binding</keyword>
<dbReference type="PROSITE" id="PS00793">
    <property type="entry name" value="DHPS_2"/>
    <property type="match status" value="1"/>
</dbReference>
<evidence type="ECO:0000256" key="4">
    <source>
        <dbReference type="ARBA" id="ARBA00009503"/>
    </source>
</evidence>
<name>A0A2S8JFJ7_RHOOP</name>
<evidence type="ECO:0000256" key="10">
    <source>
        <dbReference type="RuleBase" id="RU361205"/>
    </source>
</evidence>
<dbReference type="PANTHER" id="PTHR20941">
    <property type="entry name" value="FOLATE SYNTHESIS PROTEINS"/>
    <property type="match status" value="1"/>
</dbReference>
<dbReference type="GO" id="GO:0046872">
    <property type="term" value="F:metal ion binding"/>
    <property type="evidence" value="ECO:0007669"/>
    <property type="project" value="UniProtKB-KW"/>
</dbReference>
<feature type="domain" description="Pterin-binding" evidence="11">
    <location>
        <begin position="26"/>
        <end position="278"/>
    </location>
</feature>
<dbReference type="GO" id="GO:0046656">
    <property type="term" value="P:folic acid biosynthetic process"/>
    <property type="evidence" value="ECO:0007669"/>
    <property type="project" value="UniProtKB-KW"/>
</dbReference>
<dbReference type="EC" id="2.5.1.15" evidence="5 10"/>
<dbReference type="PROSITE" id="PS50972">
    <property type="entry name" value="PTERIN_BINDING"/>
    <property type="match status" value="1"/>
</dbReference>
<evidence type="ECO:0000256" key="8">
    <source>
        <dbReference type="ARBA" id="ARBA00022842"/>
    </source>
</evidence>
<reference evidence="13" key="1">
    <citation type="submission" date="2018-02" db="EMBL/GenBank/DDBJ databases">
        <title>Draft genome sequencing of Rhodococcus opacus KU647198.</title>
        <authorList>
            <person name="Zheng B.-X."/>
        </authorList>
    </citation>
    <scope>NUCLEOTIDE SEQUENCE [LARGE SCALE GENOMIC DNA]</scope>
    <source>
        <strain evidence="13">04-OD7</strain>
    </source>
</reference>
<organism evidence="12 13">
    <name type="scientific">Rhodococcus opacus</name>
    <name type="common">Nocardia opaca</name>
    <dbReference type="NCBI Taxonomy" id="37919"/>
    <lineage>
        <taxon>Bacteria</taxon>
        <taxon>Bacillati</taxon>
        <taxon>Actinomycetota</taxon>
        <taxon>Actinomycetes</taxon>
        <taxon>Mycobacteriales</taxon>
        <taxon>Nocardiaceae</taxon>
        <taxon>Rhodococcus</taxon>
    </lineage>
</organism>
<comment type="similarity">
    <text evidence="4 10">Belongs to the DHPS family.</text>
</comment>
<comment type="pathway">
    <text evidence="3 10">Cofactor biosynthesis; tetrahydrofolate biosynthesis; 7,8-dihydrofolate from 2-amino-4-hydroxy-6-hydroxymethyl-7,8-dihydropteridine diphosphate and 4-aminobenzoate: step 1/2.</text>
</comment>
<keyword evidence="8 10" id="KW-0460">Magnesium</keyword>
<evidence type="ECO:0000256" key="3">
    <source>
        <dbReference type="ARBA" id="ARBA00004763"/>
    </source>
</evidence>
<evidence type="ECO:0000313" key="12">
    <source>
        <dbReference type="EMBL" id="PQP25814.1"/>
    </source>
</evidence>
<dbReference type="Proteomes" id="UP000239290">
    <property type="component" value="Unassembled WGS sequence"/>
</dbReference>
<evidence type="ECO:0000256" key="1">
    <source>
        <dbReference type="ARBA" id="ARBA00000012"/>
    </source>
</evidence>
<comment type="catalytic activity">
    <reaction evidence="1">
        <text>(7,8-dihydropterin-6-yl)methyl diphosphate + 4-aminobenzoate = 7,8-dihydropteroate + diphosphate</text>
        <dbReference type="Rhea" id="RHEA:19949"/>
        <dbReference type="ChEBI" id="CHEBI:17836"/>
        <dbReference type="ChEBI" id="CHEBI:17839"/>
        <dbReference type="ChEBI" id="CHEBI:33019"/>
        <dbReference type="ChEBI" id="CHEBI:72950"/>
        <dbReference type="EC" id="2.5.1.15"/>
    </reaction>
</comment>
<protein>
    <recommendedName>
        <fullName evidence="5 10">Dihydropteroate synthase</fullName>
        <shortName evidence="10">DHPS</shortName>
        <ecNumber evidence="5 10">2.5.1.15</ecNumber>
    </recommendedName>
    <alternativeName>
        <fullName evidence="10">Dihydropteroate pyrophosphorylase</fullName>
    </alternativeName>
</protein>
<evidence type="ECO:0000256" key="2">
    <source>
        <dbReference type="ARBA" id="ARBA00001946"/>
    </source>
</evidence>
<dbReference type="SUPFAM" id="SSF51717">
    <property type="entry name" value="Dihydropteroate synthetase-like"/>
    <property type="match status" value="1"/>
</dbReference>
<evidence type="ECO:0000259" key="11">
    <source>
        <dbReference type="PROSITE" id="PS50972"/>
    </source>
</evidence>
<dbReference type="UniPathway" id="UPA00077">
    <property type="reaction ID" value="UER00156"/>
</dbReference>